<name>A0A3A4B4F9_9ACTN</name>
<dbReference type="CDD" id="cd06530">
    <property type="entry name" value="S26_SPase_I"/>
    <property type="match status" value="1"/>
</dbReference>
<reference evidence="3 4" key="1">
    <citation type="submission" date="2018-09" db="EMBL/GenBank/DDBJ databases">
        <title>YIM 75507 draft genome.</title>
        <authorList>
            <person name="Tang S."/>
            <person name="Feng Y."/>
        </authorList>
    </citation>
    <scope>NUCLEOTIDE SEQUENCE [LARGE SCALE GENOMIC DNA]</scope>
    <source>
        <strain evidence="3 4">YIM 75507</strain>
    </source>
</reference>
<sequence>MVVLRNPRPHGVEGSSETPYLIKRIAAVAGQPVPPDVPGRTVPEGQVVVLGDNPAQSLDSRHLGPIPLTHVIARVYRRMTR</sequence>
<dbReference type="Pfam" id="PF10502">
    <property type="entry name" value="Peptidase_S26"/>
    <property type="match status" value="1"/>
</dbReference>
<dbReference type="GO" id="GO:0005886">
    <property type="term" value="C:plasma membrane"/>
    <property type="evidence" value="ECO:0007669"/>
    <property type="project" value="UniProtKB-SubCell"/>
</dbReference>
<accession>A0A3A4B4F9</accession>
<dbReference type="InterPro" id="IPR036286">
    <property type="entry name" value="LexA/Signal_pep-like_sf"/>
</dbReference>
<comment type="subcellular location">
    <subcellularLocation>
        <location evidence="1">Cell membrane</location>
        <topology evidence="1">Single-pass type II membrane protein</topology>
    </subcellularLocation>
</comment>
<dbReference type="GO" id="GO:0006465">
    <property type="term" value="P:signal peptide processing"/>
    <property type="evidence" value="ECO:0007669"/>
    <property type="project" value="InterPro"/>
</dbReference>
<dbReference type="AlphaFoldDB" id="A0A3A4B4F9"/>
<evidence type="ECO:0000313" key="3">
    <source>
        <dbReference type="EMBL" id="RJL32250.1"/>
    </source>
</evidence>
<dbReference type="PRINTS" id="PR00727">
    <property type="entry name" value="LEADERPTASE"/>
</dbReference>
<dbReference type="OrthoDB" id="5518017at2"/>
<proteinExistence type="predicted"/>
<gene>
    <name evidence="3" type="ORF">D5H75_16135</name>
</gene>
<dbReference type="Gene3D" id="2.10.109.10">
    <property type="entry name" value="Umud Fragment, subunit A"/>
    <property type="match status" value="1"/>
</dbReference>
<dbReference type="InterPro" id="IPR000223">
    <property type="entry name" value="Pept_S26A_signal_pept_1"/>
</dbReference>
<dbReference type="SUPFAM" id="SSF51306">
    <property type="entry name" value="LexA/Signal peptidase"/>
    <property type="match status" value="1"/>
</dbReference>
<dbReference type="InterPro" id="IPR019533">
    <property type="entry name" value="Peptidase_S26"/>
</dbReference>
<evidence type="ECO:0000259" key="2">
    <source>
        <dbReference type="Pfam" id="PF10502"/>
    </source>
</evidence>
<comment type="caution">
    <text evidence="3">The sequence shown here is derived from an EMBL/GenBank/DDBJ whole genome shotgun (WGS) entry which is preliminary data.</text>
</comment>
<dbReference type="EMBL" id="QZEY01000005">
    <property type="protein sequence ID" value="RJL32250.1"/>
    <property type="molecule type" value="Genomic_DNA"/>
</dbReference>
<keyword evidence="4" id="KW-1185">Reference proteome</keyword>
<protein>
    <recommendedName>
        <fullName evidence="2">Peptidase S26 domain-containing protein</fullName>
    </recommendedName>
</protein>
<feature type="domain" description="Peptidase S26" evidence="2">
    <location>
        <begin position="37"/>
        <end position="76"/>
    </location>
</feature>
<dbReference type="Proteomes" id="UP000265768">
    <property type="component" value="Unassembled WGS sequence"/>
</dbReference>
<organism evidence="3 4">
    <name type="scientific">Bailinhaonella thermotolerans</name>
    <dbReference type="NCBI Taxonomy" id="1070861"/>
    <lineage>
        <taxon>Bacteria</taxon>
        <taxon>Bacillati</taxon>
        <taxon>Actinomycetota</taxon>
        <taxon>Actinomycetes</taxon>
        <taxon>Streptosporangiales</taxon>
        <taxon>Streptosporangiaceae</taxon>
        <taxon>Bailinhaonella</taxon>
    </lineage>
</organism>
<evidence type="ECO:0000313" key="4">
    <source>
        <dbReference type="Proteomes" id="UP000265768"/>
    </source>
</evidence>
<dbReference type="GO" id="GO:0004252">
    <property type="term" value="F:serine-type endopeptidase activity"/>
    <property type="evidence" value="ECO:0007669"/>
    <property type="project" value="InterPro"/>
</dbReference>
<evidence type="ECO:0000256" key="1">
    <source>
        <dbReference type="ARBA" id="ARBA00004401"/>
    </source>
</evidence>